<dbReference type="EMBL" id="PRLP01000127">
    <property type="protein sequence ID" value="PPC74743.1"/>
    <property type="molecule type" value="Genomic_DNA"/>
</dbReference>
<dbReference type="Proteomes" id="UP000238196">
    <property type="component" value="Unassembled WGS sequence"/>
</dbReference>
<feature type="compositionally biased region" description="Basic and acidic residues" evidence="1">
    <location>
        <begin position="180"/>
        <end position="195"/>
    </location>
</feature>
<reference evidence="2 3" key="1">
    <citation type="submission" date="2018-02" db="EMBL/GenBank/DDBJ databases">
        <title>novel marine gammaproteobacteria from coastal saline agro ecosystem.</title>
        <authorList>
            <person name="Krishnan R."/>
            <person name="Ramesh Kumar N."/>
        </authorList>
    </citation>
    <scope>NUCLEOTIDE SEQUENCE [LARGE SCALE GENOMIC DNA]</scope>
    <source>
        <strain evidence="2 3">228</strain>
    </source>
</reference>
<organism evidence="2 3">
    <name type="scientific">Proteobacteria bacterium 228</name>
    <dbReference type="NCBI Taxonomy" id="2083153"/>
    <lineage>
        <taxon>Bacteria</taxon>
        <taxon>Pseudomonadati</taxon>
        <taxon>Pseudomonadota</taxon>
    </lineage>
</organism>
<evidence type="ECO:0000313" key="3">
    <source>
        <dbReference type="Proteomes" id="UP000238196"/>
    </source>
</evidence>
<gene>
    <name evidence="2" type="ORF">C4K68_23730</name>
</gene>
<evidence type="ECO:0000256" key="1">
    <source>
        <dbReference type="SAM" id="MobiDB-lite"/>
    </source>
</evidence>
<name>A0A2S5KJF0_9PROT</name>
<dbReference type="AlphaFoldDB" id="A0A2S5KJF0"/>
<evidence type="ECO:0000313" key="2">
    <source>
        <dbReference type="EMBL" id="PPC74743.1"/>
    </source>
</evidence>
<dbReference type="OrthoDB" id="9978195at2"/>
<protein>
    <submittedName>
        <fullName evidence="2">Uncharacterized protein</fullName>
    </submittedName>
</protein>
<comment type="caution">
    <text evidence="2">The sequence shown here is derived from an EMBL/GenBank/DDBJ whole genome shotgun (WGS) entry which is preliminary data.</text>
</comment>
<feature type="region of interest" description="Disordered" evidence="1">
    <location>
        <begin position="168"/>
        <end position="202"/>
    </location>
</feature>
<proteinExistence type="predicted"/>
<accession>A0A2S5KJF0</accession>
<sequence>MLVSLAARADDVVTIEELQEMPSLASNAGTPAAAYADTNHNGLWDGVERRIRLEWYGPERTRLREFMIDVAKLYQAVAVAKKPDNERLGYLEQINQLSACMLKDPSVTRDWLLDKVATVRGWVMTESAFLEEYVRIKNSRGPVGVRQGDCDSMIQYFYSSFNPYPKPPVVRLNPANGSGKTEEQKRLEREHRYSSPDDLSSF</sequence>